<gene>
    <name evidence="3" type="ORF">CYMTET_24138</name>
</gene>
<feature type="compositionally biased region" description="Acidic residues" evidence="2">
    <location>
        <begin position="847"/>
        <end position="869"/>
    </location>
</feature>
<evidence type="ECO:0000313" key="3">
    <source>
        <dbReference type="EMBL" id="KAK3267289.1"/>
    </source>
</evidence>
<feature type="region of interest" description="Disordered" evidence="2">
    <location>
        <begin position="1441"/>
        <end position="1482"/>
    </location>
</feature>
<dbReference type="PANTHER" id="PTHR45615">
    <property type="entry name" value="MYOSIN HEAVY CHAIN, NON-MUSCLE"/>
    <property type="match status" value="1"/>
</dbReference>
<keyword evidence="1" id="KW-0175">Coiled coil</keyword>
<proteinExistence type="predicted"/>
<feature type="compositionally biased region" description="Acidic residues" evidence="2">
    <location>
        <begin position="796"/>
        <end position="838"/>
    </location>
</feature>
<keyword evidence="4" id="KW-1185">Reference proteome</keyword>
<name>A0AAE0L0I5_9CHLO</name>
<feature type="coiled-coil region" evidence="1">
    <location>
        <begin position="503"/>
        <end position="586"/>
    </location>
</feature>
<reference evidence="3 4" key="1">
    <citation type="journal article" date="2015" name="Genome Biol. Evol.">
        <title>Comparative Genomics of a Bacterivorous Green Alga Reveals Evolutionary Causalities and Consequences of Phago-Mixotrophic Mode of Nutrition.</title>
        <authorList>
            <person name="Burns J.A."/>
            <person name="Paasch A."/>
            <person name="Narechania A."/>
            <person name="Kim E."/>
        </authorList>
    </citation>
    <scope>NUCLEOTIDE SEQUENCE [LARGE SCALE GENOMIC DNA]</scope>
    <source>
        <strain evidence="3 4">PLY_AMNH</strain>
    </source>
</reference>
<feature type="coiled-coil region" evidence="1">
    <location>
        <begin position="611"/>
        <end position="719"/>
    </location>
</feature>
<dbReference type="PANTHER" id="PTHR45615:SF80">
    <property type="entry name" value="GRIP DOMAIN-CONTAINING PROTEIN"/>
    <property type="match status" value="1"/>
</dbReference>
<dbReference type="Gene3D" id="1.20.920.20">
    <property type="match status" value="1"/>
</dbReference>
<feature type="region of interest" description="Disordered" evidence="2">
    <location>
        <begin position="1"/>
        <end position="141"/>
    </location>
</feature>
<feature type="coiled-coil region" evidence="1">
    <location>
        <begin position="1027"/>
        <end position="1201"/>
    </location>
</feature>
<feature type="region of interest" description="Disordered" evidence="2">
    <location>
        <begin position="788"/>
        <end position="880"/>
    </location>
</feature>
<comment type="caution">
    <text evidence="3">The sequence shown here is derived from an EMBL/GenBank/DDBJ whole genome shotgun (WGS) entry which is preliminary data.</text>
</comment>
<feature type="compositionally biased region" description="Polar residues" evidence="2">
    <location>
        <begin position="59"/>
        <end position="75"/>
    </location>
</feature>
<feature type="coiled-coil region" evidence="1">
    <location>
        <begin position="429"/>
        <end position="456"/>
    </location>
</feature>
<evidence type="ECO:0000313" key="4">
    <source>
        <dbReference type="Proteomes" id="UP001190700"/>
    </source>
</evidence>
<feature type="compositionally biased region" description="Polar residues" evidence="2">
    <location>
        <begin position="1441"/>
        <end position="1452"/>
    </location>
</feature>
<sequence length="1703" mass="189482">MGAGGVAVGPFRDTLPEIPRSPQASPRRFHSSKLEETPKIAPTSYAENRLAQLDAYSHSVPNSRPDASSQPTSRGSPRKLFPASPSVSHKRPITAHEGPESSVMGSPRRRSVQRHHEGSPEPSAPMDKGCQATLTPRPPTRPGAFEYEPGSYTDCLVKSSVRAMVHQRPHTGHPATRLEDGSRGPVVPAGHNVSRFHFPPMDHLGDMAPCPKLPYLNFHFYDVEVPWNTDDPALDTSALSKEQHDYYRLYYSRREELDASQLAGKYGAPERWHSFCASKLDDMEQLADWISELRPRAIQDFKPMFILAQAVVKDMLVGAKVGAKLSMHHGARDASLAEVRAENALLKETISDLRSMNDHASAHMQAAPPVQPTTEVPAEVKVAVQKRMTRVKTKKDLSSFLQEFGSPGHELAVTMHQFHEDEEVFNGERAKWNKEKEAMAQQVASLQKQLEDNQISLDHFVAESEELRVKETNLQGVLNASQVRQKKLMSDFDEYKKGSAKNVKEVEARCDSFEVEVSELRRRVKKLLEELEVHEMDNANKELSNADLIAKVRDLEKVKKDQRLQLASLEERVEEGKQNEQFLRLRLQDKGEVDLMIKEEVQSSAQQATYIANLKVQCAAVSKRHTEAKEKISELEKEIGALGAAKAADAKAHEDAIEQANFTHQQQQDEIKHLKRRGLVLNTEKVKLNCSVMNAQRQLLQTNHQMEEMKAELERLGSAFEPTIIPENTEPAPLPEPAVVTVMHDAESWTGPFFPKAVKQERCPGCNLALCAMLDKDTMTLKLGSMESFEPKSEDAVPDEEQEAIDEGPDSVTPSEEELVEGEAEVEFPSEPEAEPEAEPLASQTDAADEAEEEAVADSEQAGESDEADKVDAAPMAVSETERRLKKEIEELNAKMVTQAMLLEARLRISETNEKRAQRMLLKIRTGATDLSGDLADDMRSLILKMAADKRKTLYDVSDQLKAINFQDNETDNEMDNEADNSMNDQKDKTLLEIEEKLGREEIPAATHGANEEADSDALASLEAKIRNEVEEEVAALTEKREAESAQQEAEELATMEVQQAIELVAESKKQTESRLEEAQAHLVEAREAKEHTEQALAEAQLDLQGLVEARDQVEAAVAEVKDSLKDVNDSTEQVKATLAAVQSELQDISVAKEEVEQQLAKTKDELQQARDTKEQAEVALTEAELEKQAMAEAKEDAALELARMRVDEEEMASEQAEPRQNLHSGQAEHVYTAGTAGAARESWAANVAGAARGPAANILAKMMFSDTELWKLARSQEDFVELTKCVLKCLEHDFDLDTRLSCYVDEDDLLDLSTPGSIFSSAAKSLLNKNNSMEMTQQQIARPLVMSAGWGSKSRLFTCNVSEMQFKAALNGTREVSEDMIIIPIMSEQACWGSIEIHGNPKDIQALLAQGQAQVDPLQTIQSGLTKALSQVEEIELQTKTTGANAAQTWHQGGDNKEPQDTPGEQQDSTGGVADEEGGDTVKYNSVEDCRSLEVKADWDEDQGEIDALNQARKTIEARLASQKMKLAMGELKRYRLPGHLVASCAVALHLLLGDKNLWRMLVKLDETSNVRVVPTNSTMVTIWKYASRKLSNVSIILRKLVEFDPIEYSQRKFCDDQGNDITEARLATLHHIISRIEAREAKKASTCAGLIFDWLNTVFKLKARHEKRQSKIIGEMKNYRSRAVASAIARRPSQFKPSSAR</sequence>
<evidence type="ECO:0000256" key="1">
    <source>
        <dbReference type="SAM" id="Coils"/>
    </source>
</evidence>
<evidence type="ECO:0000256" key="2">
    <source>
        <dbReference type="SAM" id="MobiDB-lite"/>
    </source>
</evidence>
<organism evidence="3 4">
    <name type="scientific">Cymbomonas tetramitiformis</name>
    <dbReference type="NCBI Taxonomy" id="36881"/>
    <lineage>
        <taxon>Eukaryota</taxon>
        <taxon>Viridiplantae</taxon>
        <taxon>Chlorophyta</taxon>
        <taxon>Pyramimonadophyceae</taxon>
        <taxon>Pyramimonadales</taxon>
        <taxon>Pyramimonadaceae</taxon>
        <taxon>Cymbomonas</taxon>
    </lineage>
</organism>
<accession>A0AAE0L0I5</accession>
<dbReference type="EMBL" id="LGRX02012505">
    <property type="protein sequence ID" value="KAK3267289.1"/>
    <property type="molecule type" value="Genomic_DNA"/>
</dbReference>
<dbReference type="Proteomes" id="UP001190700">
    <property type="component" value="Unassembled WGS sequence"/>
</dbReference>
<protein>
    <submittedName>
        <fullName evidence="3">Uncharacterized protein</fullName>
    </submittedName>
</protein>